<organism evidence="1 2">
    <name type="scientific">Chitinophaga agrisoli</name>
    <dbReference type="NCBI Taxonomy" id="2607653"/>
    <lineage>
        <taxon>Bacteria</taxon>
        <taxon>Pseudomonadati</taxon>
        <taxon>Bacteroidota</taxon>
        <taxon>Chitinophagia</taxon>
        <taxon>Chitinophagales</taxon>
        <taxon>Chitinophagaceae</taxon>
        <taxon>Chitinophaga</taxon>
    </lineage>
</organism>
<comment type="caution">
    <text evidence="1">The sequence shown here is derived from an EMBL/GenBank/DDBJ whole genome shotgun (WGS) entry which is preliminary data.</text>
</comment>
<reference evidence="1 2" key="1">
    <citation type="submission" date="2019-09" db="EMBL/GenBank/DDBJ databases">
        <title>Chitinophaga ginsengihumi sp. nov., isolated from soil of ginseng rhizosphere.</title>
        <authorList>
            <person name="Lee J."/>
        </authorList>
    </citation>
    <scope>NUCLEOTIDE SEQUENCE [LARGE SCALE GENOMIC DNA]</scope>
    <source>
        <strain evidence="1 2">BN140078</strain>
    </source>
</reference>
<dbReference type="EMBL" id="VUOC01000004">
    <property type="protein sequence ID" value="KAA2239411.1"/>
    <property type="molecule type" value="Genomic_DNA"/>
</dbReference>
<dbReference type="RefSeq" id="WP_149840590.1">
    <property type="nucleotide sequence ID" value="NZ_VUOC01000004.1"/>
</dbReference>
<sequence>MNDQSITRFRNTLPTGPLDHRYNSNEMIVSYNEYNNISVQHHPPEDKLILSYISPGGANMETMLHIISVFNIMSEEIHVYCPSYLITQVQEYSNAHIVLHNIEMVPEIQTNIILTYGLDALYFLKQGIPLFIIGPYGLGGWVTPDNFPFLSREGFMGRPGGTRWEPIPAIMLKEELLVFKAAEDRAAIYEENSTLAAALPYLPASQAAALIDKIKARREDLDHHEKRWPLVPALASNISVVAENDLLYFRRLYINDTIATLPAEGADLLRLFDGMATFKEIYEQAAMEEADFWELIHALLDKKIIVLTHADL</sequence>
<name>A0A5B2VK23_9BACT</name>
<dbReference type="AlphaFoldDB" id="A0A5B2VK23"/>
<proteinExistence type="predicted"/>
<evidence type="ECO:0000313" key="2">
    <source>
        <dbReference type="Proteomes" id="UP000324611"/>
    </source>
</evidence>
<protein>
    <submittedName>
        <fullName evidence="1">Uncharacterized protein</fullName>
    </submittedName>
</protein>
<dbReference type="Proteomes" id="UP000324611">
    <property type="component" value="Unassembled WGS sequence"/>
</dbReference>
<reference evidence="1 2" key="2">
    <citation type="submission" date="2019-09" db="EMBL/GenBank/DDBJ databases">
        <authorList>
            <person name="Jin C."/>
        </authorList>
    </citation>
    <scope>NUCLEOTIDE SEQUENCE [LARGE SCALE GENOMIC DNA]</scope>
    <source>
        <strain evidence="1 2">BN140078</strain>
    </source>
</reference>
<evidence type="ECO:0000313" key="1">
    <source>
        <dbReference type="EMBL" id="KAA2239411.1"/>
    </source>
</evidence>
<gene>
    <name evidence="1" type="ORF">F0L74_24730</name>
</gene>
<keyword evidence="2" id="KW-1185">Reference proteome</keyword>
<accession>A0A5B2VK23</accession>